<name>A0A6J4UHL1_9BACT</name>
<accession>A0A6J4UHL1</accession>
<reference evidence="1" key="1">
    <citation type="submission" date="2020-02" db="EMBL/GenBank/DDBJ databases">
        <authorList>
            <person name="Meier V. D."/>
        </authorList>
    </citation>
    <scope>NUCLEOTIDE SEQUENCE</scope>
    <source>
        <strain evidence="1">AVDCRST_MAG19</strain>
    </source>
</reference>
<sequence length="101" mass="10937">MFTSPWWDPSFDSLGRWGMTTNGDKSSLLLRPRLRRVQKLPHRLLDLVLLGEALALQLGENPAVAEENLEGAGFAGDDGDAAREPIVVVVQDVLRQTGGAG</sequence>
<proteinExistence type="predicted"/>
<dbReference type="EMBL" id="CADCWL010000031">
    <property type="protein sequence ID" value="CAA9549697.1"/>
    <property type="molecule type" value="Genomic_DNA"/>
</dbReference>
<dbReference type="AlphaFoldDB" id="A0A6J4UHL1"/>
<gene>
    <name evidence="1" type="ORF">AVDCRST_MAG19-701</name>
</gene>
<evidence type="ECO:0000313" key="1">
    <source>
        <dbReference type="EMBL" id="CAA9549697.1"/>
    </source>
</evidence>
<protein>
    <submittedName>
        <fullName evidence="1">Uncharacterized protein</fullName>
    </submittedName>
</protein>
<organism evidence="1">
    <name type="scientific">uncultured Thermomicrobiales bacterium</name>
    <dbReference type="NCBI Taxonomy" id="1645740"/>
    <lineage>
        <taxon>Bacteria</taxon>
        <taxon>Pseudomonadati</taxon>
        <taxon>Thermomicrobiota</taxon>
        <taxon>Thermomicrobia</taxon>
        <taxon>Thermomicrobiales</taxon>
        <taxon>environmental samples</taxon>
    </lineage>
</organism>